<evidence type="ECO:0008006" key="13">
    <source>
        <dbReference type="Google" id="ProtNLM"/>
    </source>
</evidence>
<dbReference type="PROSITE" id="PS50920">
    <property type="entry name" value="SOLCAR"/>
    <property type="match status" value="3"/>
</dbReference>
<evidence type="ECO:0000256" key="3">
    <source>
        <dbReference type="ARBA" id="ARBA00022448"/>
    </source>
</evidence>
<evidence type="ECO:0000256" key="7">
    <source>
        <dbReference type="ARBA" id="ARBA00022989"/>
    </source>
</evidence>
<comment type="caution">
    <text evidence="11">The sequence shown here is derived from an EMBL/GenBank/DDBJ whole genome shotgun (WGS) entry which is preliminary data.</text>
</comment>
<comment type="similarity">
    <text evidence="2 10">Belongs to the mitochondrial carrier (TC 2.A.29) family.</text>
</comment>
<name>A0A8H7WDC4_9HELO</name>
<comment type="subcellular location">
    <subcellularLocation>
        <location evidence="1">Membrane</location>
        <topology evidence="1">Multi-pass membrane protein</topology>
    </subcellularLocation>
</comment>
<reference evidence="11" key="1">
    <citation type="submission" date="2021-02" db="EMBL/GenBank/DDBJ databases">
        <title>Genome sequence Cadophora malorum strain M34.</title>
        <authorList>
            <person name="Stefanovic E."/>
            <person name="Vu D."/>
            <person name="Scully C."/>
            <person name="Dijksterhuis J."/>
            <person name="Roader J."/>
            <person name="Houbraken J."/>
        </authorList>
    </citation>
    <scope>NUCLEOTIDE SEQUENCE</scope>
    <source>
        <strain evidence="11">M34</strain>
    </source>
</reference>
<keyword evidence="5" id="KW-0677">Repeat</keyword>
<dbReference type="PANTHER" id="PTHR45939">
    <property type="entry name" value="PEROXISOMAL MEMBRANE PROTEIN PMP34-RELATED"/>
    <property type="match status" value="1"/>
</dbReference>
<dbReference type="InterPro" id="IPR023395">
    <property type="entry name" value="MCP_dom_sf"/>
</dbReference>
<keyword evidence="6" id="KW-0496">Mitochondrion</keyword>
<keyword evidence="4 9" id="KW-0812">Transmembrane</keyword>
<evidence type="ECO:0000256" key="10">
    <source>
        <dbReference type="RuleBase" id="RU000488"/>
    </source>
</evidence>
<dbReference type="Proteomes" id="UP000664132">
    <property type="component" value="Unassembled WGS sequence"/>
</dbReference>
<dbReference type="EMBL" id="JAFJYH010000045">
    <property type="protein sequence ID" value="KAG4422725.1"/>
    <property type="molecule type" value="Genomic_DNA"/>
</dbReference>
<evidence type="ECO:0000313" key="12">
    <source>
        <dbReference type="Proteomes" id="UP000664132"/>
    </source>
</evidence>
<dbReference type="OrthoDB" id="18574at2759"/>
<keyword evidence="12" id="KW-1185">Reference proteome</keyword>
<organism evidence="11 12">
    <name type="scientific">Cadophora malorum</name>
    <dbReference type="NCBI Taxonomy" id="108018"/>
    <lineage>
        <taxon>Eukaryota</taxon>
        <taxon>Fungi</taxon>
        <taxon>Dikarya</taxon>
        <taxon>Ascomycota</taxon>
        <taxon>Pezizomycotina</taxon>
        <taxon>Leotiomycetes</taxon>
        <taxon>Helotiales</taxon>
        <taxon>Ploettnerulaceae</taxon>
        <taxon>Cadophora</taxon>
    </lineage>
</organism>
<gene>
    <name evidence="11" type="ORF">IFR04_004203</name>
</gene>
<accession>A0A8H7WDC4</accession>
<evidence type="ECO:0000313" key="11">
    <source>
        <dbReference type="EMBL" id="KAG4422725.1"/>
    </source>
</evidence>
<feature type="repeat" description="Solcar" evidence="9">
    <location>
        <begin position="246"/>
        <end position="361"/>
    </location>
</feature>
<dbReference type="InterPro" id="IPR052217">
    <property type="entry name" value="Mito/Peroxisomal_Carrier"/>
</dbReference>
<evidence type="ECO:0000256" key="2">
    <source>
        <dbReference type="ARBA" id="ARBA00006375"/>
    </source>
</evidence>
<dbReference type="GO" id="GO:0016020">
    <property type="term" value="C:membrane"/>
    <property type="evidence" value="ECO:0007669"/>
    <property type="project" value="UniProtKB-SubCell"/>
</dbReference>
<evidence type="ECO:0000256" key="8">
    <source>
        <dbReference type="ARBA" id="ARBA00023136"/>
    </source>
</evidence>
<evidence type="ECO:0000256" key="6">
    <source>
        <dbReference type="ARBA" id="ARBA00022792"/>
    </source>
</evidence>
<feature type="repeat" description="Solcar" evidence="9">
    <location>
        <begin position="140"/>
        <end position="232"/>
    </location>
</feature>
<evidence type="ECO:0000256" key="5">
    <source>
        <dbReference type="ARBA" id="ARBA00022737"/>
    </source>
</evidence>
<evidence type="ECO:0000256" key="4">
    <source>
        <dbReference type="ARBA" id="ARBA00022692"/>
    </source>
</evidence>
<dbReference type="Gene3D" id="1.50.40.10">
    <property type="entry name" value="Mitochondrial carrier domain"/>
    <property type="match status" value="1"/>
</dbReference>
<dbReference type="AlphaFoldDB" id="A0A8H7WDC4"/>
<dbReference type="Pfam" id="PF00153">
    <property type="entry name" value="Mito_carr"/>
    <property type="match status" value="3"/>
</dbReference>
<keyword evidence="6" id="KW-0999">Mitochondrion inner membrane</keyword>
<feature type="repeat" description="Solcar" evidence="9">
    <location>
        <begin position="32"/>
        <end position="128"/>
    </location>
</feature>
<dbReference type="GO" id="GO:0015217">
    <property type="term" value="F:ADP transmembrane transporter activity"/>
    <property type="evidence" value="ECO:0007669"/>
    <property type="project" value="TreeGrafter"/>
</dbReference>
<keyword evidence="8 9" id="KW-0472">Membrane</keyword>
<proteinExistence type="inferred from homology"/>
<keyword evidence="7" id="KW-1133">Transmembrane helix</keyword>
<evidence type="ECO:0000256" key="9">
    <source>
        <dbReference type="PROSITE-ProRule" id="PRU00282"/>
    </source>
</evidence>
<dbReference type="SUPFAM" id="SSF103506">
    <property type="entry name" value="Mitochondrial carrier"/>
    <property type="match status" value="1"/>
</dbReference>
<evidence type="ECO:0000256" key="1">
    <source>
        <dbReference type="ARBA" id="ARBA00004141"/>
    </source>
</evidence>
<sequence>MSFSQYNSQLDAFSSYHKVQEGSHSTLEGPALPALGHALAGSTGTAIANLAIYPLDLVITRLQVQRSLRKSSTTADEGEYKGVLDAFEQIYNKEGGLSAFYGGVLQDTGKSIADSFLFFLFYNYLRTNRLQKKGLNATTLPALDELGVGAFAGALSKLFTTPISNIVTRKQTASMVAARSSSSRAEPTVADIASQIRSEKGLQGFWSGYSASLVLTLNPSITFFLYETFKRTLLPRAQRDDPGARVTFLMAAFSKAIASAITYPFALAKARAQTSSKPPVDKESAEIVMEEVEKSRNRTDAEKAGKDAKKLAKDSTVFSTILRIYRTEGASALYEGVWGEIFKGFLTHGTTMIIKEQIHKLIIQLYYMVLKALNKYPSPSELAKQAGDAVQGAGEKAGQYVVNAREKGGELLKEGYENVAERVGITTERAGVVANNTTEAAKTAEDFSAKEVGNLLGNAQEMLGGKIEETGHALKTAEVKQVKKDE</sequence>
<keyword evidence="3 10" id="KW-0813">Transport</keyword>
<protein>
    <recommendedName>
        <fullName evidence="13">Peroxisomal adenine nucleotide transporter 1</fullName>
    </recommendedName>
</protein>
<dbReference type="InterPro" id="IPR018108">
    <property type="entry name" value="MCP_transmembrane"/>
</dbReference>
<dbReference type="PANTHER" id="PTHR45939:SF2">
    <property type="entry name" value="CARRIER PROTEIN, PUTATIVE (AFU_ORTHOLOGUE AFUA_2G13870)-RELATED"/>
    <property type="match status" value="1"/>
</dbReference>